<proteinExistence type="predicted"/>
<dbReference type="Proteomes" id="UP001341840">
    <property type="component" value="Unassembled WGS sequence"/>
</dbReference>
<keyword evidence="2" id="KW-1185">Reference proteome</keyword>
<evidence type="ECO:0000313" key="1">
    <source>
        <dbReference type="EMBL" id="MED6170263.1"/>
    </source>
</evidence>
<name>A0ABU6VCJ9_9FABA</name>
<accession>A0ABU6VCJ9</accession>
<protein>
    <submittedName>
        <fullName evidence="1">Uncharacterized protein</fullName>
    </submittedName>
</protein>
<gene>
    <name evidence="1" type="ORF">PIB30_029122</name>
</gene>
<organism evidence="1 2">
    <name type="scientific">Stylosanthes scabra</name>
    <dbReference type="NCBI Taxonomy" id="79078"/>
    <lineage>
        <taxon>Eukaryota</taxon>
        <taxon>Viridiplantae</taxon>
        <taxon>Streptophyta</taxon>
        <taxon>Embryophyta</taxon>
        <taxon>Tracheophyta</taxon>
        <taxon>Spermatophyta</taxon>
        <taxon>Magnoliopsida</taxon>
        <taxon>eudicotyledons</taxon>
        <taxon>Gunneridae</taxon>
        <taxon>Pentapetalae</taxon>
        <taxon>rosids</taxon>
        <taxon>fabids</taxon>
        <taxon>Fabales</taxon>
        <taxon>Fabaceae</taxon>
        <taxon>Papilionoideae</taxon>
        <taxon>50 kb inversion clade</taxon>
        <taxon>dalbergioids sensu lato</taxon>
        <taxon>Dalbergieae</taxon>
        <taxon>Pterocarpus clade</taxon>
        <taxon>Stylosanthes</taxon>
    </lineage>
</organism>
<dbReference type="EMBL" id="JASCZI010151152">
    <property type="protein sequence ID" value="MED6170263.1"/>
    <property type="molecule type" value="Genomic_DNA"/>
</dbReference>
<sequence>MHAKDGRGSDQWFPQTFAQLFDVAQSADLGPSADFLQWWILAVRRYLVPAGPYHRLPPDDIPVDATQR</sequence>
<comment type="caution">
    <text evidence="1">The sequence shown here is derived from an EMBL/GenBank/DDBJ whole genome shotgun (WGS) entry which is preliminary data.</text>
</comment>
<reference evidence="1 2" key="1">
    <citation type="journal article" date="2023" name="Plants (Basel)">
        <title>Bridging the Gap: Combining Genomics and Transcriptomics Approaches to Understand Stylosanthes scabra, an Orphan Legume from the Brazilian Caatinga.</title>
        <authorList>
            <person name="Ferreira-Neto J.R.C."/>
            <person name="da Silva M.D."/>
            <person name="Binneck E."/>
            <person name="de Melo N.F."/>
            <person name="da Silva R.H."/>
            <person name="de Melo A.L.T.M."/>
            <person name="Pandolfi V."/>
            <person name="Bustamante F.O."/>
            <person name="Brasileiro-Vidal A.C."/>
            <person name="Benko-Iseppon A.M."/>
        </authorList>
    </citation>
    <scope>NUCLEOTIDE SEQUENCE [LARGE SCALE GENOMIC DNA]</scope>
    <source>
        <tissue evidence="1">Leaves</tissue>
    </source>
</reference>
<evidence type="ECO:0000313" key="2">
    <source>
        <dbReference type="Proteomes" id="UP001341840"/>
    </source>
</evidence>